<dbReference type="EMBL" id="MFFF01000032">
    <property type="protein sequence ID" value="OGE98478.1"/>
    <property type="molecule type" value="Genomic_DNA"/>
</dbReference>
<accession>A0A1F5Q8K4</accession>
<proteinExistence type="predicted"/>
<name>A0A1F5Q8K4_9BACT</name>
<gene>
    <name evidence="1" type="ORF">A3J05_04745</name>
</gene>
<evidence type="ECO:0000313" key="1">
    <source>
        <dbReference type="EMBL" id="OGE98478.1"/>
    </source>
</evidence>
<reference evidence="1 2" key="1">
    <citation type="journal article" date="2016" name="Nat. Commun.">
        <title>Thousands of microbial genomes shed light on interconnected biogeochemical processes in an aquifer system.</title>
        <authorList>
            <person name="Anantharaman K."/>
            <person name="Brown C.T."/>
            <person name="Hug L.A."/>
            <person name="Sharon I."/>
            <person name="Castelle C.J."/>
            <person name="Probst A.J."/>
            <person name="Thomas B.C."/>
            <person name="Singh A."/>
            <person name="Wilkins M.J."/>
            <person name="Karaoz U."/>
            <person name="Brodie E.L."/>
            <person name="Williams K.H."/>
            <person name="Hubbard S.S."/>
            <person name="Banfield J.F."/>
        </authorList>
    </citation>
    <scope>NUCLEOTIDE SEQUENCE [LARGE SCALE GENOMIC DNA]</scope>
</reference>
<organism evidence="1 2">
    <name type="scientific">Candidatus Doudnabacteria bacterium RIFCSPLOWO2_02_FULL_48_13</name>
    <dbReference type="NCBI Taxonomy" id="1817845"/>
    <lineage>
        <taxon>Bacteria</taxon>
        <taxon>Candidatus Doudnaibacteriota</taxon>
    </lineage>
</organism>
<dbReference type="Proteomes" id="UP000177235">
    <property type="component" value="Unassembled WGS sequence"/>
</dbReference>
<dbReference type="AlphaFoldDB" id="A0A1F5Q8K4"/>
<comment type="caution">
    <text evidence="1">The sequence shown here is derived from an EMBL/GenBank/DDBJ whole genome shotgun (WGS) entry which is preliminary data.</text>
</comment>
<protein>
    <submittedName>
        <fullName evidence="1">Uncharacterized protein</fullName>
    </submittedName>
</protein>
<evidence type="ECO:0000313" key="2">
    <source>
        <dbReference type="Proteomes" id="UP000177235"/>
    </source>
</evidence>
<sequence>MAVLIAELASVVPLPYVCALIVVQIVVRLGIPPGTPAVPPQLIRRLSGMIPPGEEDGGGGAGGRVAEEVVKVLLAEMARLPAASRDLTR</sequence>